<dbReference type="SUPFAM" id="SSF158472">
    <property type="entry name" value="HAMP domain-like"/>
    <property type="match status" value="1"/>
</dbReference>
<feature type="domain" description="Histidine kinase" evidence="13">
    <location>
        <begin position="467"/>
        <end position="578"/>
    </location>
</feature>
<dbReference type="EC" id="2.7.13.3" evidence="3"/>
<evidence type="ECO:0000313" key="16">
    <source>
        <dbReference type="Proteomes" id="UP000252585"/>
    </source>
</evidence>
<keyword evidence="4" id="KW-1003">Cell membrane</keyword>
<comment type="subcellular location">
    <subcellularLocation>
        <location evidence="2">Cell membrane</location>
        <topology evidence="2">Multi-pass membrane protein</topology>
    </subcellularLocation>
</comment>
<dbReference type="PANTHER" id="PTHR34220">
    <property type="entry name" value="SENSOR HISTIDINE KINASE YPDA"/>
    <property type="match status" value="1"/>
</dbReference>
<accession>A0A368X8G5</accession>
<reference evidence="15 16" key="1">
    <citation type="submission" date="2018-07" db="EMBL/GenBank/DDBJ databases">
        <title>Genomic Encyclopedia of Type Strains, Phase IV (KMG-IV): sequencing the most valuable type-strain genomes for metagenomic binning, comparative biology and taxonomic classification.</title>
        <authorList>
            <person name="Goeker M."/>
        </authorList>
    </citation>
    <scope>NUCLEOTIDE SEQUENCE [LARGE SCALE GENOMIC DNA]</scope>
    <source>
        <strain evidence="15 16">DSM 27696</strain>
    </source>
</reference>
<keyword evidence="10" id="KW-0902">Two-component regulatory system</keyword>
<dbReference type="AlphaFoldDB" id="A0A368X8G5"/>
<comment type="caution">
    <text evidence="15">The sequence shown here is derived from an EMBL/GenBank/DDBJ whole genome shotgun (WGS) entry which is preliminary data.</text>
</comment>
<evidence type="ECO:0000256" key="4">
    <source>
        <dbReference type="ARBA" id="ARBA00022475"/>
    </source>
</evidence>
<keyword evidence="11 12" id="KW-0472">Membrane</keyword>
<dbReference type="Pfam" id="PF02518">
    <property type="entry name" value="HATPase_c"/>
    <property type="match status" value="1"/>
</dbReference>
<keyword evidence="6" id="KW-0808">Transferase</keyword>
<dbReference type="InterPro" id="IPR003594">
    <property type="entry name" value="HATPase_dom"/>
</dbReference>
<protein>
    <recommendedName>
        <fullName evidence="3">histidine kinase</fullName>
        <ecNumber evidence="3">2.7.13.3</ecNumber>
    </recommendedName>
</protein>
<dbReference type="PANTHER" id="PTHR34220:SF7">
    <property type="entry name" value="SENSOR HISTIDINE KINASE YPDA"/>
    <property type="match status" value="1"/>
</dbReference>
<dbReference type="Proteomes" id="UP000252585">
    <property type="component" value="Unassembled WGS sequence"/>
</dbReference>
<evidence type="ECO:0000256" key="12">
    <source>
        <dbReference type="SAM" id="Phobius"/>
    </source>
</evidence>
<evidence type="ECO:0000256" key="10">
    <source>
        <dbReference type="ARBA" id="ARBA00023012"/>
    </source>
</evidence>
<feature type="transmembrane region" description="Helical" evidence="12">
    <location>
        <begin position="283"/>
        <end position="305"/>
    </location>
</feature>
<feature type="domain" description="HAMP" evidence="14">
    <location>
        <begin position="303"/>
        <end position="355"/>
    </location>
</feature>
<gene>
    <name evidence="15" type="ORF">DFR57_11437</name>
</gene>
<evidence type="ECO:0000256" key="11">
    <source>
        <dbReference type="ARBA" id="ARBA00023136"/>
    </source>
</evidence>
<evidence type="ECO:0000256" key="3">
    <source>
        <dbReference type="ARBA" id="ARBA00012438"/>
    </source>
</evidence>
<dbReference type="InterPro" id="IPR036890">
    <property type="entry name" value="HATPase_C_sf"/>
</dbReference>
<dbReference type="GO" id="GO:0005886">
    <property type="term" value="C:plasma membrane"/>
    <property type="evidence" value="ECO:0007669"/>
    <property type="project" value="UniProtKB-SubCell"/>
</dbReference>
<evidence type="ECO:0000256" key="8">
    <source>
        <dbReference type="ARBA" id="ARBA00022777"/>
    </source>
</evidence>
<dbReference type="InterPro" id="IPR003660">
    <property type="entry name" value="HAMP_dom"/>
</dbReference>
<dbReference type="Pfam" id="PF00672">
    <property type="entry name" value="HAMP"/>
    <property type="match status" value="1"/>
</dbReference>
<proteinExistence type="predicted"/>
<dbReference type="SUPFAM" id="SSF55874">
    <property type="entry name" value="ATPase domain of HSP90 chaperone/DNA topoisomerase II/histidine kinase"/>
    <property type="match status" value="1"/>
</dbReference>
<dbReference type="PRINTS" id="PR00344">
    <property type="entry name" value="BCTRLSENSOR"/>
</dbReference>
<dbReference type="GO" id="GO:0000155">
    <property type="term" value="F:phosphorelay sensor kinase activity"/>
    <property type="evidence" value="ECO:0007669"/>
    <property type="project" value="InterPro"/>
</dbReference>
<sequence>MRNIFSKWNTLRNQLLVVYLVVMIIVLLVVSAITFNRVSYLLQNNAEMQMRQTAIASSGRYDSLLEQLNVITKQVVTNEDIQSIMQKEHNGTPATFNEKQTLMKVTNIIQANADGIYSMEIYTQDYQRLIPIDSTDLSNRLDAKAIIEMNNAKGGLIWIGQDPLEDPYYLVGRRINLMEENFNNSGYLILRLNKNHFDVKPEQQLEDSDEYMILVDKNEQPISTNYEKDNIAEVLESTEEMINVDGEDYMLVKETSPETGWTLAILTPVQTLTSGIPILRSGIIVAGVIGLIIFLITSFFLSTFITKPIVKLTTTMRQASKGTLAPNPIMNSTNEINELNQTYNQLAEETNYLIQMVYEKEIMKNRTELKALQAQIHPHFLFNTLDALYWSLDEKEEEDLAEIVLAMSDLFRYTISGKDQDEWVSIQDELEHVERYMKIMRMRFGERLLFSKEIDSNLLGVSIPKLLIQPLVENAILHGAGNVVGNCMVSVVVREISESKRIRISVHDNGPGMTKEKVQEILERIKADVSSKTGKGIALNNVEQRLRLYYGSEFVKGLEIKSEVGKGTMVEIEIPMQQGGDL</sequence>
<evidence type="ECO:0000256" key="9">
    <source>
        <dbReference type="ARBA" id="ARBA00022840"/>
    </source>
</evidence>
<comment type="catalytic activity">
    <reaction evidence="1">
        <text>ATP + protein L-histidine = ADP + protein N-phospho-L-histidine.</text>
        <dbReference type="EC" id="2.7.13.3"/>
    </reaction>
</comment>
<dbReference type="Gene3D" id="6.10.340.10">
    <property type="match status" value="1"/>
</dbReference>
<dbReference type="InterPro" id="IPR010559">
    <property type="entry name" value="Sig_transdc_His_kin_internal"/>
</dbReference>
<evidence type="ECO:0000259" key="13">
    <source>
        <dbReference type="PROSITE" id="PS50109"/>
    </source>
</evidence>
<keyword evidence="16" id="KW-1185">Reference proteome</keyword>
<name>A0A368X8G5_9BACI</name>
<keyword evidence="8 15" id="KW-0418">Kinase</keyword>
<dbReference type="InterPro" id="IPR050640">
    <property type="entry name" value="Bact_2-comp_sensor_kinase"/>
</dbReference>
<keyword evidence="12" id="KW-0812">Transmembrane</keyword>
<evidence type="ECO:0000256" key="2">
    <source>
        <dbReference type="ARBA" id="ARBA00004651"/>
    </source>
</evidence>
<keyword evidence="5" id="KW-0597">Phosphoprotein</keyword>
<dbReference type="CDD" id="cd06225">
    <property type="entry name" value="HAMP"/>
    <property type="match status" value="1"/>
</dbReference>
<dbReference type="PROSITE" id="PS50885">
    <property type="entry name" value="HAMP"/>
    <property type="match status" value="1"/>
</dbReference>
<dbReference type="SMART" id="SM00304">
    <property type="entry name" value="HAMP"/>
    <property type="match status" value="1"/>
</dbReference>
<dbReference type="GO" id="GO:0005524">
    <property type="term" value="F:ATP binding"/>
    <property type="evidence" value="ECO:0007669"/>
    <property type="project" value="UniProtKB-KW"/>
</dbReference>
<dbReference type="PROSITE" id="PS50109">
    <property type="entry name" value="HIS_KIN"/>
    <property type="match status" value="1"/>
</dbReference>
<keyword evidence="12" id="KW-1133">Transmembrane helix</keyword>
<dbReference type="SMART" id="SM00387">
    <property type="entry name" value="HATPase_c"/>
    <property type="match status" value="1"/>
</dbReference>
<dbReference type="EMBL" id="QPJJ01000014">
    <property type="protein sequence ID" value="RCW64250.1"/>
    <property type="molecule type" value="Genomic_DNA"/>
</dbReference>
<dbReference type="RefSeq" id="WP_114353986.1">
    <property type="nucleotide sequence ID" value="NZ_QPJJ01000014.1"/>
</dbReference>
<evidence type="ECO:0000259" key="14">
    <source>
        <dbReference type="PROSITE" id="PS50885"/>
    </source>
</evidence>
<evidence type="ECO:0000256" key="1">
    <source>
        <dbReference type="ARBA" id="ARBA00000085"/>
    </source>
</evidence>
<organism evidence="15 16">
    <name type="scientific">Saliterribacillus persicus</name>
    <dbReference type="NCBI Taxonomy" id="930114"/>
    <lineage>
        <taxon>Bacteria</taxon>
        <taxon>Bacillati</taxon>
        <taxon>Bacillota</taxon>
        <taxon>Bacilli</taxon>
        <taxon>Bacillales</taxon>
        <taxon>Bacillaceae</taxon>
        <taxon>Saliterribacillus</taxon>
    </lineage>
</organism>
<dbReference type="OrthoDB" id="9776552at2"/>
<dbReference type="Pfam" id="PF06580">
    <property type="entry name" value="His_kinase"/>
    <property type="match status" value="1"/>
</dbReference>
<dbReference type="InterPro" id="IPR005467">
    <property type="entry name" value="His_kinase_dom"/>
</dbReference>
<evidence type="ECO:0000256" key="5">
    <source>
        <dbReference type="ARBA" id="ARBA00022553"/>
    </source>
</evidence>
<dbReference type="Gene3D" id="3.30.565.10">
    <property type="entry name" value="Histidine kinase-like ATPase, C-terminal domain"/>
    <property type="match status" value="1"/>
</dbReference>
<evidence type="ECO:0000256" key="7">
    <source>
        <dbReference type="ARBA" id="ARBA00022741"/>
    </source>
</evidence>
<feature type="transmembrane region" description="Helical" evidence="12">
    <location>
        <begin position="16"/>
        <end position="42"/>
    </location>
</feature>
<keyword evidence="9" id="KW-0067">ATP-binding</keyword>
<dbReference type="InterPro" id="IPR004358">
    <property type="entry name" value="Sig_transdc_His_kin-like_C"/>
</dbReference>
<evidence type="ECO:0000256" key="6">
    <source>
        <dbReference type="ARBA" id="ARBA00022679"/>
    </source>
</evidence>
<evidence type="ECO:0000313" key="15">
    <source>
        <dbReference type="EMBL" id="RCW64250.1"/>
    </source>
</evidence>
<keyword evidence="7" id="KW-0547">Nucleotide-binding</keyword>